<name>A0A5M9ZH59_9BIFI</name>
<reference evidence="4 5" key="1">
    <citation type="journal article" date="2019" name="Syst. Appl. Microbiol.">
        <title>Characterization of Bifidobacterium species in feaces of the Egyptian fruit bat: Description of B. vespertilionis sp. nov. and B. rousetti sp. nov.</title>
        <authorList>
            <person name="Modesto M."/>
            <person name="Satti M."/>
            <person name="Watanabe K."/>
            <person name="Puglisi E."/>
            <person name="Morelli L."/>
            <person name="Huang C.-H."/>
            <person name="Liou J.-S."/>
            <person name="Miyashita M."/>
            <person name="Tamura T."/>
            <person name="Saito S."/>
            <person name="Mori K."/>
            <person name="Huang L."/>
            <person name="Sciavilla P."/>
            <person name="Sandri C."/>
            <person name="Spiezio C."/>
            <person name="Vitali F."/>
            <person name="Cavalieri D."/>
            <person name="Perpetuini G."/>
            <person name="Tofalo R."/>
            <person name="Bonetti A."/>
            <person name="Arita M."/>
            <person name="Mattarelli P."/>
        </authorList>
    </citation>
    <scope>NUCLEOTIDE SEQUENCE [LARGE SCALE GENOMIC DNA]</scope>
    <source>
        <strain evidence="4 5">RST17</strain>
    </source>
</reference>
<evidence type="ECO:0000313" key="4">
    <source>
        <dbReference type="EMBL" id="KAA8826592.1"/>
    </source>
</evidence>
<sequence length="961" mass="101031">MPDKNHSMAHRSAALLATVCTLGSLAVTPIANAAPEPEPSTTQQTTNQPQGNADVNANADGANEADAVANVATVTSPDGQTTSYPTFSAALAASKAGETVTLTANSDESTVRVDKKITVTSVNGAVYSGTMTVHDGATIKGMTFSLTGAAGSNTSVSVQGAGDVKIEGNAFGIAENAAVTGYYGVYVQKGSARVSISNNTFNYPTAAKSRNRTAIYLTGQENTVADVTVANNTMKVTGATSNRGQTIFIDASGGRNDYGITNLTVTGNTVSATAETKSNATGIYVQGVKGLTFTDNTFTNLSQAVGSGAMPGQNTTSTDIKVGGNDFTGTDTGYGFEKGSVPSGGLTITKPDKVDASRPSQGIVAGVKKSDSDALVTYVSLADAIKDAEDGDTVQLLSSITLDSVMAINKKIILDGQGYALNGQIRLAEKASDSIIQNVKFVLNSTSKMNGWSANIYISAASNVKITNNTFMITADAFMISGKAMGVYVFPNQNAKVDGTQITNNTFDIDGTAGYHIAIHLSNEINDAVPGITNTVISGNTMVAHKGASSEGVFLVSYDKGGKVGVDGVTVSGNQLAAGGSATNGVLIDFWGGAKNIDIIGNTFGSGNIGVYLRTQNWGGESAPQENVDIKNNTFNSANGVVVKNGVKTDDDLKYTEYQGTENANKFGANTRPYVGNVDNDTEGATYGVTYRDAADQSLLGWEEVVNGDKVQNVPTKLGYTVTWYKDANVTTLFDPAKDAVTSNITLYAVWAKIPTPVPSPSPDPAPKSPFVDVIKDKTPHYEDILWLADQGISTGWKEADGTVTFRPATEVNRQDMAAFLYRLAGSPKFDETKAENPFVDVSPDTPHYKEILWLYSTGVTTGYRNADGTLSFQGLTPVYRQDMAAFLRRLAEYEKAKDPSGKAQSFTDVNEATPHAGDIAWLSRTGVTEGYPDGSFGVGGTVLRQDMAAFLHRMHDNVLK</sequence>
<dbReference type="InterPro" id="IPR012334">
    <property type="entry name" value="Pectin_lyas_fold"/>
</dbReference>
<feature type="domain" description="SLH" evidence="3">
    <location>
        <begin position="836"/>
        <end position="902"/>
    </location>
</feature>
<protein>
    <recommendedName>
        <fullName evidence="3">SLH domain-containing protein</fullName>
    </recommendedName>
</protein>
<dbReference type="SUPFAM" id="SSF51126">
    <property type="entry name" value="Pectin lyase-like"/>
    <property type="match status" value="2"/>
</dbReference>
<evidence type="ECO:0000256" key="1">
    <source>
        <dbReference type="SAM" id="MobiDB-lite"/>
    </source>
</evidence>
<evidence type="ECO:0000313" key="5">
    <source>
        <dbReference type="Proteomes" id="UP000410049"/>
    </source>
</evidence>
<dbReference type="EMBL" id="RZUH01000010">
    <property type="protein sequence ID" value="KAA8826592.1"/>
    <property type="molecule type" value="Genomic_DNA"/>
</dbReference>
<dbReference type="Proteomes" id="UP000410049">
    <property type="component" value="Unassembled WGS sequence"/>
</dbReference>
<evidence type="ECO:0000259" key="3">
    <source>
        <dbReference type="PROSITE" id="PS51272"/>
    </source>
</evidence>
<keyword evidence="2" id="KW-0732">Signal</keyword>
<feature type="region of interest" description="Disordered" evidence="1">
    <location>
        <begin position="32"/>
        <end position="55"/>
    </location>
</feature>
<accession>A0A5M9ZH59</accession>
<dbReference type="Gene3D" id="2.160.20.10">
    <property type="entry name" value="Single-stranded right-handed beta-helix, Pectin lyase-like"/>
    <property type="match status" value="2"/>
</dbReference>
<feature type="compositionally biased region" description="Low complexity" evidence="1">
    <location>
        <begin position="39"/>
        <end position="55"/>
    </location>
</feature>
<dbReference type="PROSITE" id="PS51272">
    <property type="entry name" value="SLH"/>
    <property type="match status" value="3"/>
</dbReference>
<dbReference type="AlphaFoldDB" id="A0A5M9ZH59"/>
<feature type="signal peptide" evidence="2">
    <location>
        <begin position="1"/>
        <end position="33"/>
    </location>
</feature>
<feature type="chain" id="PRO_5024410012" description="SLH domain-containing protein" evidence="2">
    <location>
        <begin position="34"/>
        <end position="961"/>
    </location>
</feature>
<feature type="domain" description="SLH" evidence="3">
    <location>
        <begin position="903"/>
        <end position="961"/>
    </location>
</feature>
<organism evidence="4 5">
    <name type="scientific">Bifidobacterium myosotis</name>
    <dbReference type="NCBI Taxonomy" id="1630166"/>
    <lineage>
        <taxon>Bacteria</taxon>
        <taxon>Bacillati</taxon>
        <taxon>Actinomycetota</taxon>
        <taxon>Actinomycetes</taxon>
        <taxon>Bifidobacteriales</taxon>
        <taxon>Bifidobacteriaceae</taxon>
        <taxon>Bifidobacterium</taxon>
    </lineage>
</organism>
<proteinExistence type="predicted"/>
<gene>
    <name evidence="4" type="ORF">EMO91_11110</name>
</gene>
<dbReference type="SMART" id="SM00710">
    <property type="entry name" value="PbH1"/>
    <property type="match status" value="13"/>
</dbReference>
<feature type="domain" description="SLH" evidence="3">
    <location>
        <begin position="768"/>
        <end position="835"/>
    </location>
</feature>
<dbReference type="InterPro" id="IPR006626">
    <property type="entry name" value="PbH1"/>
</dbReference>
<comment type="caution">
    <text evidence="4">The sequence shown here is derived from an EMBL/GenBank/DDBJ whole genome shotgun (WGS) entry which is preliminary data.</text>
</comment>
<dbReference type="Pfam" id="PF00395">
    <property type="entry name" value="SLH"/>
    <property type="match status" value="1"/>
</dbReference>
<evidence type="ECO:0000256" key="2">
    <source>
        <dbReference type="SAM" id="SignalP"/>
    </source>
</evidence>
<dbReference type="InterPro" id="IPR001119">
    <property type="entry name" value="SLH_dom"/>
</dbReference>
<dbReference type="InterPro" id="IPR011050">
    <property type="entry name" value="Pectin_lyase_fold/virulence"/>
</dbReference>